<dbReference type="AlphaFoldDB" id="A0A1G8RHX3"/>
<reference evidence="2 3" key="1">
    <citation type="submission" date="2016-10" db="EMBL/GenBank/DDBJ databases">
        <authorList>
            <person name="de Groot N.N."/>
        </authorList>
    </citation>
    <scope>NUCLEOTIDE SEQUENCE [LARGE SCALE GENOMIC DNA]</scope>
    <source>
        <strain evidence="2 3">DSM 2895</strain>
    </source>
</reference>
<proteinExistence type="predicted"/>
<keyword evidence="1" id="KW-0812">Transmembrane</keyword>
<gene>
    <name evidence="2" type="ORF">SAMN04487909_1131</name>
</gene>
<sequence>MSKLTFMLWIRNHTILKQIAIIMMFLSILLGLRWFWFTILATPEHPGAARGVLDMRGWNFENSRSIPLNGEWEFYPEAFISHESTMRSAINQPHYVQVPGDWRSALPKESDSSFGYGTYRLRILVDQPLNQPYTFWIQQIQASSIVEINGETAAVFGLPTKQ</sequence>
<dbReference type="Gene3D" id="2.60.120.260">
    <property type="entry name" value="Galactose-binding domain-like"/>
    <property type="match status" value="1"/>
</dbReference>
<dbReference type="InterPro" id="IPR008979">
    <property type="entry name" value="Galactose-bd-like_sf"/>
</dbReference>
<evidence type="ECO:0000313" key="3">
    <source>
        <dbReference type="Proteomes" id="UP000182836"/>
    </source>
</evidence>
<evidence type="ECO:0000256" key="1">
    <source>
        <dbReference type="SAM" id="Phobius"/>
    </source>
</evidence>
<keyword evidence="1" id="KW-0472">Membrane</keyword>
<dbReference type="EMBL" id="FNED01000013">
    <property type="protein sequence ID" value="SDJ16529.1"/>
    <property type="molecule type" value="Genomic_DNA"/>
</dbReference>
<dbReference type="Proteomes" id="UP000182836">
    <property type="component" value="Unassembled WGS sequence"/>
</dbReference>
<feature type="non-terminal residue" evidence="2">
    <location>
        <position position="162"/>
    </location>
</feature>
<name>A0A1G8RHX3_ANEMI</name>
<evidence type="ECO:0000313" key="2">
    <source>
        <dbReference type="EMBL" id="SDJ16529.1"/>
    </source>
</evidence>
<protein>
    <submittedName>
        <fullName evidence="2">Uncharacterized protein</fullName>
    </submittedName>
</protein>
<organism evidence="2 3">
    <name type="scientific">Aneurinibacillus migulanus</name>
    <name type="common">Bacillus migulanus</name>
    <dbReference type="NCBI Taxonomy" id="47500"/>
    <lineage>
        <taxon>Bacteria</taxon>
        <taxon>Bacillati</taxon>
        <taxon>Bacillota</taxon>
        <taxon>Bacilli</taxon>
        <taxon>Bacillales</taxon>
        <taxon>Paenibacillaceae</taxon>
        <taxon>Aneurinibacillus group</taxon>
        <taxon>Aneurinibacillus</taxon>
    </lineage>
</organism>
<dbReference type="SUPFAM" id="SSF49785">
    <property type="entry name" value="Galactose-binding domain-like"/>
    <property type="match status" value="1"/>
</dbReference>
<keyword evidence="1" id="KW-1133">Transmembrane helix</keyword>
<accession>A0A1G8RHX3</accession>
<feature type="transmembrane region" description="Helical" evidence="1">
    <location>
        <begin position="20"/>
        <end position="37"/>
    </location>
</feature>